<sequence>MRLVFQTPELTDREAIVIPASGRTRRLLQAILMDEDGQEVENIAIVYEMDKSIEGIWIDGDMLYLSDQVAQCTQFYVIAKVKLNQEICTTLKIEVIKDFTLQDALPSPLEKEGWELVYHEEFQDGQIDWRKWSPYYLRGWTEDRLAKADFYFEDGKFIITSKPDREPWCVQDGEHRVSSIQSFERTHLHRFGTVTGSREIPDFRGFATKYGYFEVRMRLPDTKDGSHFAWWMIGVQDDQHITAEVEGSEQYAFGVFTNQTAEFDIVEQTLDAYTESKDYEPNIWRPVIHPNGSTDLNYLWVEPTPIINSPSHEFHVYGFEWNEKGTKFYLDGKLVQETDRTPNYRMMTLFSLYLGAKDGSCGMGRDRGIYPKEALIDYFRVYKKKEEAKPISLVINDYQGPSYLQIPNEKVKRYRMTAYAMDQWDKPIEADILWYLGTDVQGMRVLSRKEEEAQGVTIHRKTGEVIVEAHAKENQDIFLVAYCEENVKEVKHLKLSKKDPYGETLRFEISEDTITKGSERILHATVYDQYGKRYPGQIRYTIMCDIVGSESCRIEGVQLRDTNRLVVDKDVPSNTYLFIEAQEEKQQLRACLVLRVI</sequence>
<dbReference type="Proteomes" id="UP001169242">
    <property type="component" value="Unassembled WGS sequence"/>
</dbReference>
<dbReference type="InterPro" id="IPR050546">
    <property type="entry name" value="Glycosyl_Hydrlase_16"/>
</dbReference>
<evidence type="ECO:0000256" key="1">
    <source>
        <dbReference type="ARBA" id="ARBA00006865"/>
    </source>
</evidence>
<dbReference type="EMBL" id="JAQIFT010000043">
    <property type="protein sequence ID" value="MDA3731924.1"/>
    <property type="molecule type" value="Genomic_DNA"/>
</dbReference>
<accession>A0AA42DN31</accession>
<dbReference type="CDD" id="cd00413">
    <property type="entry name" value="Glyco_hydrolase_16"/>
    <property type="match status" value="1"/>
</dbReference>
<dbReference type="PANTHER" id="PTHR10963:SF55">
    <property type="entry name" value="GLYCOSIDE HYDROLASE FAMILY 16 PROTEIN"/>
    <property type="match status" value="1"/>
</dbReference>
<dbReference type="Gene3D" id="2.60.120.200">
    <property type="match status" value="1"/>
</dbReference>
<dbReference type="RefSeq" id="WP_271012232.1">
    <property type="nucleotide sequence ID" value="NZ_JAQIFT010000043.1"/>
</dbReference>
<dbReference type="PROSITE" id="PS51762">
    <property type="entry name" value="GH16_2"/>
    <property type="match status" value="1"/>
</dbReference>
<dbReference type="AlphaFoldDB" id="A0AA42DN31"/>
<keyword evidence="4" id="KW-1185">Reference proteome</keyword>
<name>A0AA42DN31_9FIRM</name>
<evidence type="ECO:0000313" key="3">
    <source>
        <dbReference type="EMBL" id="MDA3731924.1"/>
    </source>
</evidence>
<dbReference type="InterPro" id="IPR013320">
    <property type="entry name" value="ConA-like_dom_sf"/>
</dbReference>
<keyword evidence="3" id="KW-0378">Hydrolase</keyword>
<feature type="domain" description="GH16" evidence="2">
    <location>
        <begin position="100"/>
        <end position="387"/>
    </location>
</feature>
<gene>
    <name evidence="3" type="ORF">PBV87_10580</name>
</gene>
<dbReference type="Pfam" id="PF00722">
    <property type="entry name" value="Glyco_hydro_16"/>
    <property type="match status" value="1"/>
</dbReference>
<dbReference type="SUPFAM" id="SSF49899">
    <property type="entry name" value="Concanavalin A-like lectins/glucanases"/>
    <property type="match status" value="1"/>
</dbReference>
<protein>
    <submittedName>
        <fullName evidence="3">Glycoside hydrolase family 16 protein</fullName>
    </submittedName>
</protein>
<reference evidence="3" key="1">
    <citation type="journal article" date="2023" name="Int. J. Syst. Evol. Microbiol.">
        <title>&lt;i&gt;Holtiella tumoricola&lt;/i&gt; gen. nov. sp. nov., isolated from a human clinical sample.</title>
        <authorList>
            <person name="Allen-Vercoe E."/>
            <person name="Daigneault M.C."/>
            <person name="Vancuren S.J."/>
            <person name="Cochrane K."/>
            <person name="O'Neal L.L."/>
            <person name="Sankaranarayanan K."/>
            <person name="Lawson P.A."/>
        </authorList>
    </citation>
    <scope>NUCLEOTIDE SEQUENCE</scope>
    <source>
        <strain evidence="3">CC70A</strain>
    </source>
</reference>
<proteinExistence type="inferred from homology"/>
<evidence type="ECO:0000259" key="2">
    <source>
        <dbReference type="PROSITE" id="PS51762"/>
    </source>
</evidence>
<dbReference type="PANTHER" id="PTHR10963">
    <property type="entry name" value="GLYCOSYL HYDROLASE-RELATED"/>
    <property type="match status" value="1"/>
</dbReference>
<dbReference type="GO" id="GO:0004553">
    <property type="term" value="F:hydrolase activity, hydrolyzing O-glycosyl compounds"/>
    <property type="evidence" value="ECO:0007669"/>
    <property type="project" value="InterPro"/>
</dbReference>
<dbReference type="GO" id="GO:0005975">
    <property type="term" value="P:carbohydrate metabolic process"/>
    <property type="evidence" value="ECO:0007669"/>
    <property type="project" value="InterPro"/>
</dbReference>
<organism evidence="3 4">
    <name type="scientific">Holtiella tumoricola</name>
    <dbReference type="NCBI Taxonomy" id="3018743"/>
    <lineage>
        <taxon>Bacteria</taxon>
        <taxon>Bacillati</taxon>
        <taxon>Bacillota</taxon>
        <taxon>Clostridia</taxon>
        <taxon>Lachnospirales</taxon>
        <taxon>Cellulosilyticaceae</taxon>
        <taxon>Holtiella</taxon>
    </lineage>
</organism>
<comment type="similarity">
    <text evidence="1">Belongs to the glycosyl hydrolase 16 family.</text>
</comment>
<evidence type="ECO:0000313" key="4">
    <source>
        <dbReference type="Proteomes" id="UP001169242"/>
    </source>
</evidence>
<comment type="caution">
    <text evidence="3">The sequence shown here is derived from an EMBL/GenBank/DDBJ whole genome shotgun (WGS) entry which is preliminary data.</text>
</comment>
<dbReference type="InterPro" id="IPR000757">
    <property type="entry name" value="Beta-glucanase-like"/>
</dbReference>